<dbReference type="EMBL" id="FWFQ01000024">
    <property type="protein sequence ID" value="SLN56731.1"/>
    <property type="molecule type" value="Genomic_DNA"/>
</dbReference>
<dbReference type="Gene3D" id="2.40.128.110">
    <property type="entry name" value="Lipid/polyisoprenoid-binding, YceI-like"/>
    <property type="match status" value="1"/>
</dbReference>
<dbReference type="SUPFAM" id="SSF101874">
    <property type="entry name" value="YceI-like"/>
    <property type="match status" value="1"/>
</dbReference>
<feature type="chain" id="PRO_5012011925" description="Lipid/polyisoprenoid-binding YceI-like domain-containing protein" evidence="1">
    <location>
        <begin position="24"/>
        <end position="193"/>
    </location>
</feature>
<keyword evidence="1" id="KW-0732">Signal</keyword>
<feature type="signal peptide" evidence="1">
    <location>
        <begin position="1"/>
        <end position="23"/>
    </location>
</feature>
<evidence type="ECO:0000256" key="1">
    <source>
        <dbReference type="SAM" id="SignalP"/>
    </source>
</evidence>
<proteinExistence type="predicted"/>
<evidence type="ECO:0000313" key="4">
    <source>
        <dbReference type="Proteomes" id="UP000193409"/>
    </source>
</evidence>
<dbReference type="Proteomes" id="UP000193409">
    <property type="component" value="Unassembled WGS sequence"/>
</dbReference>
<dbReference type="Pfam" id="PF04264">
    <property type="entry name" value="YceI"/>
    <property type="match status" value="1"/>
</dbReference>
<dbReference type="SMART" id="SM00867">
    <property type="entry name" value="YceI"/>
    <property type="match status" value="1"/>
</dbReference>
<name>A0A1Y5T6U9_9RHOB</name>
<feature type="domain" description="Lipid/polyisoprenoid-binding YceI-like" evidence="2">
    <location>
        <begin position="28"/>
        <end position="188"/>
    </location>
</feature>
<accession>A0A1Y5T6U9</accession>
<organism evidence="3 4">
    <name type="scientific">Pseudoruegeria aquimaris</name>
    <dbReference type="NCBI Taxonomy" id="393663"/>
    <lineage>
        <taxon>Bacteria</taxon>
        <taxon>Pseudomonadati</taxon>
        <taxon>Pseudomonadota</taxon>
        <taxon>Alphaproteobacteria</taxon>
        <taxon>Rhodobacterales</taxon>
        <taxon>Roseobacteraceae</taxon>
        <taxon>Pseudoruegeria</taxon>
    </lineage>
</organism>
<dbReference type="InterPro" id="IPR007372">
    <property type="entry name" value="Lipid/polyisoprenoid-bd_YceI"/>
</dbReference>
<dbReference type="InterPro" id="IPR036761">
    <property type="entry name" value="TTHA0802/YceI-like_sf"/>
</dbReference>
<dbReference type="RefSeq" id="WP_085869485.1">
    <property type="nucleotide sequence ID" value="NZ_FWFQ01000024.1"/>
</dbReference>
<evidence type="ECO:0000313" key="3">
    <source>
        <dbReference type="EMBL" id="SLN56731.1"/>
    </source>
</evidence>
<keyword evidence="4" id="KW-1185">Reference proteome</keyword>
<reference evidence="3 4" key="1">
    <citation type="submission" date="2017-03" db="EMBL/GenBank/DDBJ databases">
        <authorList>
            <person name="Afonso C.L."/>
            <person name="Miller P.J."/>
            <person name="Scott M.A."/>
            <person name="Spackman E."/>
            <person name="Goraichik I."/>
            <person name="Dimitrov K.M."/>
            <person name="Suarez D.L."/>
            <person name="Swayne D.E."/>
        </authorList>
    </citation>
    <scope>NUCLEOTIDE SEQUENCE [LARGE SCALE GENOMIC DNA]</scope>
    <source>
        <strain evidence="3 4">CECT 7680</strain>
    </source>
</reference>
<evidence type="ECO:0000259" key="2">
    <source>
        <dbReference type="SMART" id="SM00867"/>
    </source>
</evidence>
<sequence>MKRLLCTLICALLLAGATAPATAAKPVAYQLQPEASTVGFSYYLNAERVRGRMPVQDARIRIDFDDVSRSEVSVTLLPAQADASLPFATEAMRGGQVLDVANHPTITFTSREISGSPARATMTGDLTIRGVTRPVTLQARLYRQRGQDAGDLSRLTILLTGRISRSAFGAGGFPQFVQDPIDLSIRARILRAP</sequence>
<dbReference type="AlphaFoldDB" id="A0A1Y5T6U9"/>
<dbReference type="PANTHER" id="PTHR34406">
    <property type="entry name" value="PROTEIN YCEI"/>
    <property type="match status" value="1"/>
</dbReference>
<dbReference type="OrthoDB" id="9811006at2"/>
<protein>
    <recommendedName>
        <fullName evidence="2">Lipid/polyisoprenoid-binding YceI-like domain-containing protein</fullName>
    </recommendedName>
</protein>
<dbReference type="PANTHER" id="PTHR34406:SF1">
    <property type="entry name" value="PROTEIN YCEI"/>
    <property type="match status" value="1"/>
</dbReference>
<gene>
    <name evidence="3" type="ORF">PSA7680_02950</name>
</gene>